<feature type="domain" description="Tyr recombinase" evidence="3">
    <location>
        <begin position="115"/>
        <end position="175"/>
    </location>
</feature>
<evidence type="ECO:0000259" key="3">
    <source>
        <dbReference type="PROSITE" id="PS51898"/>
    </source>
</evidence>
<gene>
    <name evidence="4" type="ORF">S03H2_13190</name>
</gene>
<protein>
    <recommendedName>
        <fullName evidence="3">Tyr recombinase domain-containing protein</fullName>
    </recommendedName>
</protein>
<reference evidence="4" key="1">
    <citation type="journal article" date="2014" name="Front. Microbiol.">
        <title>High frequency of phylogenetically diverse reductive dehalogenase-homologous genes in deep subseafloor sedimentary metagenomes.</title>
        <authorList>
            <person name="Kawai M."/>
            <person name="Futagami T."/>
            <person name="Toyoda A."/>
            <person name="Takaki Y."/>
            <person name="Nishi S."/>
            <person name="Hori S."/>
            <person name="Arai W."/>
            <person name="Tsubouchi T."/>
            <person name="Morono Y."/>
            <person name="Uchiyama I."/>
            <person name="Ito T."/>
            <person name="Fujiyama A."/>
            <person name="Inagaki F."/>
            <person name="Takami H."/>
        </authorList>
    </citation>
    <scope>NUCLEOTIDE SEQUENCE</scope>
    <source>
        <strain evidence="4">Expedition CK06-06</strain>
    </source>
</reference>
<feature type="non-terminal residue" evidence="4">
    <location>
        <position position="175"/>
    </location>
</feature>
<evidence type="ECO:0000313" key="4">
    <source>
        <dbReference type="EMBL" id="GAH35637.1"/>
    </source>
</evidence>
<dbReference type="Gene3D" id="1.10.150.130">
    <property type="match status" value="1"/>
</dbReference>
<dbReference type="EMBL" id="BARU01006697">
    <property type="protein sequence ID" value="GAH35637.1"/>
    <property type="molecule type" value="Genomic_DNA"/>
</dbReference>
<evidence type="ECO:0000256" key="1">
    <source>
        <dbReference type="ARBA" id="ARBA00023125"/>
    </source>
</evidence>
<evidence type="ECO:0000256" key="2">
    <source>
        <dbReference type="ARBA" id="ARBA00023172"/>
    </source>
</evidence>
<dbReference type="GO" id="GO:0015074">
    <property type="term" value="P:DNA integration"/>
    <property type="evidence" value="ECO:0007669"/>
    <property type="project" value="InterPro"/>
</dbReference>
<keyword evidence="2" id="KW-0233">DNA recombination</keyword>
<dbReference type="SUPFAM" id="SSF56349">
    <property type="entry name" value="DNA breaking-rejoining enzymes"/>
    <property type="match status" value="1"/>
</dbReference>
<name>X1ESU2_9ZZZZ</name>
<dbReference type="InterPro" id="IPR013762">
    <property type="entry name" value="Integrase-like_cat_sf"/>
</dbReference>
<dbReference type="AlphaFoldDB" id="X1ESU2"/>
<organism evidence="4">
    <name type="scientific">marine sediment metagenome</name>
    <dbReference type="NCBI Taxonomy" id="412755"/>
    <lineage>
        <taxon>unclassified sequences</taxon>
        <taxon>metagenomes</taxon>
        <taxon>ecological metagenomes</taxon>
    </lineage>
</organism>
<dbReference type="InterPro" id="IPR002104">
    <property type="entry name" value="Integrase_catalytic"/>
</dbReference>
<dbReference type="InterPro" id="IPR011010">
    <property type="entry name" value="DNA_brk_join_enz"/>
</dbReference>
<dbReference type="PROSITE" id="PS51898">
    <property type="entry name" value="TYR_RECOMBINASE"/>
    <property type="match status" value="1"/>
</dbReference>
<accession>X1ESU2</accession>
<dbReference type="Gene3D" id="1.10.443.10">
    <property type="entry name" value="Intergrase catalytic core"/>
    <property type="match status" value="1"/>
</dbReference>
<sequence>MRKDIIAKGDSELILDDARVKAEKVFDLLDVRETTRTDYKARIGLFLDFTHRRGINRNSFLEFKRELTDRTDLGISTKNKYLTTARVFLKELNRQGVIPADITQNIKTFRQSKKHKKDGLTDEEIKVLMGKVGPLPNTARATRLKAILVLLTLQGLRQIELIRLSVKDLDFVSKT</sequence>
<comment type="caution">
    <text evidence="4">The sequence shown here is derived from an EMBL/GenBank/DDBJ whole genome shotgun (WGS) entry which is preliminary data.</text>
</comment>
<dbReference type="GO" id="GO:0003677">
    <property type="term" value="F:DNA binding"/>
    <property type="evidence" value="ECO:0007669"/>
    <property type="project" value="UniProtKB-KW"/>
</dbReference>
<dbReference type="InterPro" id="IPR010998">
    <property type="entry name" value="Integrase_recombinase_N"/>
</dbReference>
<proteinExistence type="predicted"/>
<dbReference type="GO" id="GO:0006310">
    <property type="term" value="P:DNA recombination"/>
    <property type="evidence" value="ECO:0007669"/>
    <property type="project" value="UniProtKB-KW"/>
</dbReference>
<keyword evidence="1" id="KW-0238">DNA-binding</keyword>